<dbReference type="PANTHER" id="PTHR11236:SF50">
    <property type="entry name" value="AMINODEOXYCHORISMATE SYNTHASE COMPONENT 1"/>
    <property type="match status" value="1"/>
</dbReference>
<dbReference type="Gene3D" id="3.60.120.10">
    <property type="entry name" value="Anthranilate synthase"/>
    <property type="match status" value="1"/>
</dbReference>
<protein>
    <submittedName>
        <fullName evidence="2">Aminodeoxychorismate synthase component 1</fullName>
    </submittedName>
</protein>
<name>A0A5B8XET3_9RICK</name>
<keyword evidence="3" id="KW-1185">Reference proteome</keyword>
<dbReference type="EMBL" id="CP029077">
    <property type="protein sequence ID" value="QED23818.1"/>
    <property type="molecule type" value="Genomic_DNA"/>
</dbReference>
<dbReference type="InterPro" id="IPR005801">
    <property type="entry name" value="ADC_synthase"/>
</dbReference>
<accession>A0A5B8XET3</accession>
<dbReference type="SUPFAM" id="SSF56322">
    <property type="entry name" value="ADC synthase"/>
    <property type="match status" value="1"/>
</dbReference>
<evidence type="ECO:0000313" key="3">
    <source>
        <dbReference type="Proteomes" id="UP000321934"/>
    </source>
</evidence>
<feature type="domain" description="Chorismate-utilising enzyme C-terminal" evidence="1">
    <location>
        <begin position="104"/>
        <end position="349"/>
    </location>
</feature>
<dbReference type="GO" id="GO:0046820">
    <property type="term" value="F:4-amino-4-deoxychorismate synthase activity"/>
    <property type="evidence" value="ECO:0007669"/>
    <property type="project" value="TreeGrafter"/>
</dbReference>
<reference evidence="2 3" key="1">
    <citation type="journal article" date="2019" name="ISME J.">
        <title>Deianiraea, an extracellular bacterium associated with the ciliate Paramecium, suggests an alternative scenario for the evolution of Rickettsiales.</title>
        <authorList>
            <person name="Castelli M."/>
            <person name="Sabaneyeva E."/>
            <person name="Lanzoni O."/>
            <person name="Lebedeva N."/>
            <person name="Floriano A.M."/>
            <person name="Gaiarsa S."/>
            <person name="Benken K."/>
            <person name="Modeo L."/>
            <person name="Bandi C."/>
            <person name="Potekhin A."/>
            <person name="Sassera D."/>
            <person name="Petroni G."/>
        </authorList>
    </citation>
    <scope>NUCLEOTIDE SEQUENCE [LARGE SCALE GENOMIC DNA]</scope>
    <source>
        <strain evidence="2">CyL4-1</strain>
    </source>
</reference>
<organism evidence="2 3">
    <name type="scientific">Candidatus Deianiraea vastatrix</name>
    <dbReference type="NCBI Taxonomy" id="2163644"/>
    <lineage>
        <taxon>Bacteria</taxon>
        <taxon>Pseudomonadati</taxon>
        <taxon>Pseudomonadota</taxon>
        <taxon>Alphaproteobacteria</taxon>
        <taxon>Rickettsiales</taxon>
        <taxon>Candidatus Deianiraeaceae</taxon>
        <taxon>Candidatus Deianiraea</taxon>
    </lineage>
</organism>
<dbReference type="OrthoDB" id="9803598at2"/>
<dbReference type="InterPro" id="IPR015890">
    <property type="entry name" value="Chorismate_C"/>
</dbReference>
<dbReference type="RefSeq" id="WP_161982876.1">
    <property type="nucleotide sequence ID" value="NZ_CP029077.1"/>
</dbReference>
<evidence type="ECO:0000313" key="2">
    <source>
        <dbReference type="EMBL" id="QED23818.1"/>
    </source>
</evidence>
<gene>
    <name evidence="2" type="ORF">Deia_01036</name>
</gene>
<evidence type="ECO:0000259" key="1">
    <source>
        <dbReference type="Pfam" id="PF00425"/>
    </source>
</evidence>
<dbReference type="Pfam" id="PF00425">
    <property type="entry name" value="Chorismate_bind"/>
    <property type="match status" value="1"/>
</dbReference>
<sequence length="542" mass="62264">MFYDLKTNKVVKFHDKVETLIAYDSESLISILENIEKYTQKGYFIAGFISYEAGCYILPKKVYHKKLKYPLLHFDVFSKIEEEDIEIPDITNGCIYDVSYTENEDEYNEKIANIKSHLKNGDTYQTNYTISMNFSANLKSDELFYALCKEQKSEFAALLQYDDYKILSFSPELFLCKRGNLLTSKPMKGTFGINESDDSILRNEKVISENSIIIDLIRNDMSIIAEKGSVEVENPFEIQNFGTLRQLISTVKCEVRDKSFYDIIRALFPCGSITGAPKIKTMEIIAENESRPREMYCGAIGYIMPNNDFCFNVAIRTIVLKNDKYSMGIGGGILYESCQKDEFNECKLKSQFIRKVNKFDILEEVKIVNSQVQDYELHIENLKYKADYFGFNFIKPILPSLKDCSSGILQIMLSQDGKYSYFIKDYESCVKKVEILDIEKDFSKILGRCSDISGKRSDIFDIIMFNDGGIIANTARGCKVFIKKDDMYFSPICKEKIVTNISSKIIVDNLDARVASMTIDELKSADFVYLLSDIYGFFEVKI</sequence>
<dbReference type="InterPro" id="IPR036038">
    <property type="entry name" value="Aminotransferase-like"/>
</dbReference>
<dbReference type="InterPro" id="IPR019999">
    <property type="entry name" value="Anth_synth_I-like"/>
</dbReference>
<dbReference type="AlphaFoldDB" id="A0A5B8XET3"/>
<dbReference type="SUPFAM" id="SSF56752">
    <property type="entry name" value="D-aminoacid aminotransferase-like PLP-dependent enzymes"/>
    <property type="match status" value="1"/>
</dbReference>
<proteinExistence type="predicted"/>
<dbReference type="GO" id="GO:0000162">
    <property type="term" value="P:L-tryptophan biosynthetic process"/>
    <property type="evidence" value="ECO:0007669"/>
    <property type="project" value="TreeGrafter"/>
</dbReference>
<dbReference type="Proteomes" id="UP000321934">
    <property type="component" value="Chromosome"/>
</dbReference>
<dbReference type="PANTHER" id="PTHR11236">
    <property type="entry name" value="AMINOBENZOATE/ANTHRANILATE SYNTHASE"/>
    <property type="match status" value="1"/>
</dbReference>
<dbReference type="PRINTS" id="PR00095">
    <property type="entry name" value="ANTSNTHASEI"/>
</dbReference>